<organism evidence="2 3">
    <name type="scientific">Pseudomonas benzenivorans</name>
    <dbReference type="NCBI Taxonomy" id="556533"/>
    <lineage>
        <taxon>Bacteria</taxon>
        <taxon>Pseudomonadati</taxon>
        <taxon>Pseudomonadota</taxon>
        <taxon>Gammaproteobacteria</taxon>
        <taxon>Pseudomonadales</taxon>
        <taxon>Pseudomonadaceae</taxon>
        <taxon>Pseudomonas</taxon>
    </lineage>
</organism>
<dbReference type="PANTHER" id="PTHR32063">
    <property type="match status" value="1"/>
</dbReference>
<reference evidence="2" key="1">
    <citation type="submission" date="2021-04" db="EMBL/GenBank/DDBJ databases">
        <title>Oceanospirillales bacteria with DddD are important DMSP degraders in coastal seawater.</title>
        <authorList>
            <person name="Liu J."/>
        </authorList>
    </citation>
    <scope>NUCLEOTIDE SEQUENCE</scope>
    <source>
        <strain evidence="2">D13-4</strain>
    </source>
</reference>
<keyword evidence="1" id="KW-0812">Transmembrane</keyword>
<feature type="transmembrane region" description="Helical" evidence="1">
    <location>
        <begin position="462"/>
        <end position="489"/>
    </location>
</feature>
<feature type="transmembrane region" description="Helical" evidence="1">
    <location>
        <begin position="903"/>
        <end position="931"/>
    </location>
</feature>
<name>A0ABY5H7T8_9PSED</name>
<feature type="transmembrane region" description="Helical" evidence="1">
    <location>
        <begin position="387"/>
        <end position="409"/>
    </location>
</feature>
<keyword evidence="1" id="KW-0472">Membrane</keyword>
<dbReference type="RefSeq" id="WP_255838945.1">
    <property type="nucleotide sequence ID" value="NZ_CP073346.1"/>
</dbReference>
<dbReference type="SUPFAM" id="SSF82693">
    <property type="entry name" value="Multidrug efflux transporter AcrB pore domain, PN1, PN2, PC1 and PC2 subdomains"/>
    <property type="match status" value="3"/>
</dbReference>
<dbReference type="InterPro" id="IPR027463">
    <property type="entry name" value="AcrB_DN_DC_subdom"/>
</dbReference>
<proteinExistence type="predicted"/>
<feature type="transmembrane region" description="Helical" evidence="1">
    <location>
        <begin position="12"/>
        <end position="29"/>
    </location>
</feature>
<dbReference type="Gene3D" id="3.30.70.1320">
    <property type="entry name" value="Multidrug efflux transporter AcrB pore domain like"/>
    <property type="match status" value="1"/>
</dbReference>
<dbReference type="PANTHER" id="PTHR32063:SF14">
    <property type="entry name" value="BLL4319 PROTEIN"/>
    <property type="match status" value="1"/>
</dbReference>
<feature type="transmembrane region" description="Helical" evidence="1">
    <location>
        <begin position="430"/>
        <end position="450"/>
    </location>
</feature>
<protein>
    <submittedName>
        <fullName evidence="2">Efflux RND transporter permease subunit</fullName>
    </submittedName>
</protein>
<evidence type="ECO:0000256" key="1">
    <source>
        <dbReference type="SAM" id="Phobius"/>
    </source>
</evidence>
<evidence type="ECO:0000313" key="2">
    <source>
        <dbReference type="EMBL" id="UTW08320.1"/>
    </source>
</evidence>
<evidence type="ECO:0000313" key="3">
    <source>
        <dbReference type="Proteomes" id="UP001059672"/>
    </source>
</evidence>
<dbReference type="Pfam" id="PF00873">
    <property type="entry name" value="ACR_tran"/>
    <property type="match status" value="1"/>
</dbReference>
<dbReference type="Proteomes" id="UP001059672">
    <property type="component" value="Chromosome"/>
</dbReference>
<keyword evidence="1" id="KW-1133">Transmembrane helix</keyword>
<dbReference type="PRINTS" id="PR00702">
    <property type="entry name" value="ACRIFLAVINRP"/>
</dbReference>
<gene>
    <name evidence="2" type="ORF">KDW96_03040</name>
</gene>
<dbReference type="SUPFAM" id="SSF82866">
    <property type="entry name" value="Multidrug efflux transporter AcrB transmembrane domain"/>
    <property type="match status" value="2"/>
</dbReference>
<accession>A0ABY5H7T8</accession>
<feature type="transmembrane region" description="Helical" evidence="1">
    <location>
        <begin position="980"/>
        <end position="1006"/>
    </location>
</feature>
<dbReference type="Gene3D" id="3.30.70.1430">
    <property type="entry name" value="Multidrug efflux transporter AcrB pore domain"/>
    <property type="match status" value="2"/>
</dbReference>
<feature type="transmembrane region" description="Helical" evidence="1">
    <location>
        <begin position="527"/>
        <end position="546"/>
    </location>
</feature>
<feature type="transmembrane region" description="Helical" evidence="1">
    <location>
        <begin position="877"/>
        <end position="897"/>
    </location>
</feature>
<dbReference type="EMBL" id="CP073346">
    <property type="protein sequence ID" value="UTW08320.1"/>
    <property type="molecule type" value="Genomic_DNA"/>
</dbReference>
<dbReference type="InterPro" id="IPR001036">
    <property type="entry name" value="Acrflvin-R"/>
</dbReference>
<sequence>MTLSDVCIRRPVLASVLSLVLLLLGLMGYQRLTVREYPNIDVPIVTVGVGYPGASPQIMESQVAQPIEDVLSGIEGLDFVSSISRSESTQITAQFRLGSDADRAANDVRDRLGRVRGLLPDEIDEPVVQKVEADAQPVMFLAFYSERHSAMAITELLERLVKDRLQVIPGVAEVQIRGARRPAMRIWLDPERLAAHGLTVQDVEDALRRQNVEIPAGRIESRQREFSLLSETDLRSAEAFEQMILDDSQGYLLRLADVGRAEVGPASQRSLVRFNGQPAVVIGMVKQATANPLDISDGVEAALPDVRALLPEGMQMAVAHDSSLFVRESIDNVYTTIWEAVALVILIIFLFLRSLRATLIPLVTIPVSLIGAFALMALMGFSINTLTLLAMVLAIGLVVDDAIVMLENIHRHLERGLSPLQAAFAGSREIAFAVIAMTLTLAAVYAPIGFMPGTTGKLFTEFAWTLAGAVIVSGFVALSLSPMMCARLLPRHRPSARHNRAYNLIEDLLLALHRGYQWLLSRALDRWWLILALLAAVLVACLWLFAGLRSELAPTEDTGTLIGVFSAPEGATIDYTNRYARQIEAVYDGIAETNRYVVITGFPTVTQGISFMKLEEWNKRRRSQFEIRQELLPRLQDIPGIRAFPVNRPPLGQSVRSQPVNLVIRSSLEYADLERYVEALLARVRDYPGLESLDSDLKLNTPQLKVAVNREQAVAVGSDVATIGRTLESLFGSRQVTRFKRLGEQYEVLVQLADVDRSNPADLDRVYVRGGDGDMVQLSNLIEVRESVAPRELNHFNQLRAVTLSANVGAGHTLGEALEHLEGAARDIFPDGTLFDYSGTSREFKESSAGIALIFALALAFIYLVLAAQFESFIDPLIILFSVPLSMAGALLALYLFGGTLNIYSQVGLVTLIGLITKHGILIVEFANQLLRRGEALREAVLQAAEQRLRPILMTTGAMVLGSLPLALASGAGAESRQQIGLVIVGGLLVGTVFTLLVIPTLYLLLRRWWPLSPSALEQAEPAAA</sequence>
<dbReference type="Gene3D" id="3.30.70.1440">
    <property type="entry name" value="Multidrug efflux transporter AcrB pore domain"/>
    <property type="match status" value="1"/>
</dbReference>
<feature type="transmembrane region" description="Helical" evidence="1">
    <location>
        <begin position="952"/>
        <end position="974"/>
    </location>
</feature>
<feature type="transmembrane region" description="Helical" evidence="1">
    <location>
        <begin position="849"/>
        <end position="870"/>
    </location>
</feature>
<keyword evidence="3" id="KW-1185">Reference proteome</keyword>
<dbReference type="Gene3D" id="3.30.2090.10">
    <property type="entry name" value="Multidrug efflux transporter AcrB TolC docking domain, DN and DC subdomains"/>
    <property type="match status" value="2"/>
</dbReference>
<dbReference type="Gene3D" id="1.20.1640.10">
    <property type="entry name" value="Multidrug efflux transporter AcrB transmembrane domain"/>
    <property type="match status" value="2"/>
</dbReference>
<feature type="transmembrane region" description="Helical" evidence="1">
    <location>
        <begin position="359"/>
        <end position="381"/>
    </location>
</feature>
<dbReference type="SUPFAM" id="SSF82714">
    <property type="entry name" value="Multidrug efflux transporter AcrB TolC docking domain, DN and DC subdomains"/>
    <property type="match status" value="2"/>
</dbReference>
<feature type="transmembrane region" description="Helical" evidence="1">
    <location>
        <begin position="333"/>
        <end position="352"/>
    </location>
</feature>